<gene>
    <name evidence="1" type="ORF">AAEO57_18750</name>
</gene>
<dbReference type="Gene3D" id="3.40.1760.10">
    <property type="entry name" value="YfbM-like super family"/>
    <property type="match status" value="1"/>
</dbReference>
<name>A0ABU9ITS4_9FLAO</name>
<dbReference type="SUPFAM" id="SSF111069">
    <property type="entry name" value="Hypothetical protein yfbM"/>
    <property type="match status" value="1"/>
</dbReference>
<proteinExistence type="predicted"/>
<sequence length="147" mass="16740">MSLTGSLYKTTDDKLKSLIKNDFDLLESLTEIADLSYFAINLLEILSKYSNLNSASVGKILQGNNSFSPEDGFIGFSKSNEVKKNKTEILDKITSENFIEYLNKGEIENNPNTPKRDRDFLMQYFENIKKAYEKAVSENMALIFRLG</sequence>
<reference evidence="1 2" key="1">
    <citation type="submission" date="2024-04" db="EMBL/GenBank/DDBJ databases">
        <title>Flavobacterium sp. DGU38 16S ribosomal RNA gene Genome sequencing and assembly.</title>
        <authorList>
            <person name="Park S."/>
        </authorList>
    </citation>
    <scope>NUCLEOTIDE SEQUENCE [LARGE SCALE GENOMIC DNA]</scope>
    <source>
        <strain evidence="1 2">DGU38</strain>
    </source>
</reference>
<dbReference type="InterPro" id="IPR015068">
    <property type="entry name" value="DUF1877"/>
</dbReference>
<accession>A0ABU9ITS4</accession>
<protein>
    <submittedName>
        <fullName evidence="1">DUF1877 family protein</fullName>
    </submittedName>
</protein>
<keyword evidence="2" id="KW-1185">Reference proteome</keyword>
<comment type="caution">
    <text evidence="1">The sequence shown here is derived from an EMBL/GenBank/DDBJ whole genome shotgun (WGS) entry which is preliminary data.</text>
</comment>
<evidence type="ECO:0000313" key="1">
    <source>
        <dbReference type="EMBL" id="MEL1255840.1"/>
    </source>
</evidence>
<dbReference type="Pfam" id="PF08974">
    <property type="entry name" value="DUF1877"/>
    <property type="match status" value="1"/>
</dbReference>
<dbReference type="RefSeq" id="WP_341694568.1">
    <property type="nucleotide sequence ID" value="NZ_JBBYHS010000024.1"/>
</dbReference>
<dbReference type="InterPro" id="IPR035944">
    <property type="entry name" value="YfbM-like_sf"/>
</dbReference>
<dbReference type="EMBL" id="JBBYHS010000024">
    <property type="protein sequence ID" value="MEL1255840.1"/>
    <property type="molecule type" value="Genomic_DNA"/>
</dbReference>
<organism evidence="1 2">
    <name type="scientific">Flavobacterium calami</name>
    <dbReference type="NCBI Taxonomy" id="3139144"/>
    <lineage>
        <taxon>Bacteria</taxon>
        <taxon>Pseudomonadati</taxon>
        <taxon>Bacteroidota</taxon>
        <taxon>Flavobacteriia</taxon>
        <taxon>Flavobacteriales</taxon>
        <taxon>Flavobacteriaceae</taxon>
        <taxon>Flavobacterium</taxon>
    </lineage>
</organism>
<evidence type="ECO:0000313" key="2">
    <source>
        <dbReference type="Proteomes" id="UP001485226"/>
    </source>
</evidence>
<dbReference type="Proteomes" id="UP001485226">
    <property type="component" value="Unassembled WGS sequence"/>
</dbReference>